<feature type="transmembrane region" description="Helical" evidence="5">
    <location>
        <begin position="281"/>
        <end position="303"/>
    </location>
</feature>
<feature type="transmembrane region" description="Helical" evidence="5">
    <location>
        <begin position="55"/>
        <end position="73"/>
    </location>
</feature>
<dbReference type="InterPro" id="IPR020846">
    <property type="entry name" value="MFS_dom"/>
</dbReference>
<feature type="transmembrane region" description="Helical" evidence="5">
    <location>
        <begin position="208"/>
        <end position="225"/>
    </location>
</feature>
<comment type="subcellular location">
    <subcellularLocation>
        <location evidence="1">Cell membrane</location>
        <topology evidence="1">Multi-pass membrane protein</topology>
    </subcellularLocation>
</comment>
<evidence type="ECO:0000256" key="3">
    <source>
        <dbReference type="ARBA" id="ARBA00022989"/>
    </source>
</evidence>
<feature type="transmembrane region" description="Helical" evidence="5">
    <location>
        <begin position="379"/>
        <end position="399"/>
    </location>
</feature>
<dbReference type="CDD" id="cd17321">
    <property type="entry name" value="MFS_MMR_MDR_like"/>
    <property type="match status" value="1"/>
</dbReference>
<feature type="transmembrane region" description="Helical" evidence="5">
    <location>
        <begin position="237"/>
        <end position="255"/>
    </location>
</feature>
<evidence type="ECO:0000256" key="5">
    <source>
        <dbReference type="SAM" id="Phobius"/>
    </source>
</evidence>
<dbReference type="EMBL" id="BAAANF010000017">
    <property type="protein sequence ID" value="GAA1700927.1"/>
    <property type="molecule type" value="Genomic_DNA"/>
</dbReference>
<feature type="transmembrane region" description="Helical" evidence="5">
    <location>
        <begin position="12"/>
        <end position="35"/>
    </location>
</feature>
<feature type="transmembrane region" description="Helical" evidence="5">
    <location>
        <begin position="315"/>
        <end position="335"/>
    </location>
</feature>
<name>A0ABP4UC78_9ACTN</name>
<gene>
    <name evidence="7" type="ORF">GCM10009745_54930</name>
</gene>
<keyword evidence="4 5" id="KW-0472">Membrane</keyword>
<feature type="transmembrane region" description="Helical" evidence="5">
    <location>
        <begin position="178"/>
        <end position="196"/>
    </location>
</feature>
<dbReference type="PROSITE" id="PS50850">
    <property type="entry name" value="MFS"/>
    <property type="match status" value="1"/>
</dbReference>
<dbReference type="Gene3D" id="1.20.1250.20">
    <property type="entry name" value="MFS general substrate transporter like domains"/>
    <property type="match status" value="1"/>
</dbReference>
<dbReference type="PANTHER" id="PTHR42718">
    <property type="entry name" value="MAJOR FACILITATOR SUPERFAMILY MULTIDRUG TRANSPORTER MFSC"/>
    <property type="match status" value="1"/>
</dbReference>
<dbReference type="InterPro" id="IPR036259">
    <property type="entry name" value="MFS_trans_sf"/>
</dbReference>
<evidence type="ECO:0000313" key="7">
    <source>
        <dbReference type="EMBL" id="GAA1700927.1"/>
    </source>
</evidence>
<reference evidence="8" key="1">
    <citation type="journal article" date="2019" name="Int. J. Syst. Evol. Microbiol.">
        <title>The Global Catalogue of Microorganisms (GCM) 10K type strain sequencing project: providing services to taxonomists for standard genome sequencing and annotation.</title>
        <authorList>
            <consortium name="The Broad Institute Genomics Platform"/>
            <consortium name="The Broad Institute Genome Sequencing Center for Infectious Disease"/>
            <person name="Wu L."/>
            <person name="Ma J."/>
        </authorList>
    </citation>
    <scope>NUCLEOTIDE SEQUENCE [LARGE SCALE GENOMIC DNA]</scope>
    <source>
        <strain evidence="8">JCM 14307</strain>
    </source>
</reference>
<dbReference type="RefSeq" id="WP_344158017.1">
    <property type="nucleotide sequence ID" value="NZ_BAAANF010000017.1"/>
</dbReference>
<dbReference type="Pfam" id="PF07690">
    <property type="entry name" value="MFS_1"/>
    <property type="match status" value="1"/>
</dbReference>
<keyword evidence="3 5" id="KW-1133">Transmembrane helix</keyword>
<sequence length="471" mass="48083">MTDQLTATRPPATSLAPAALTSLLFGSLLPMLSFFMINVSLPAIGTDLHASAGELQLIVGAYGIAVATLLVVAGRLGDGFGRRRLLLGGLTGFVVASVICAIAPSVSVLLIARIIQGASAAAVTPQVLASITSLMTGEHRARGMALFGVANGISAALGQILGGVLVDANPFGLGWRSVFVVLALGGLLALIAIAASVPDTKAAEAHRVDLVGAALLAVTLVLLLLPLTEGRALHWPLWTWLSLAAVVPAVGLLALHQRNAERAGHAPLIPPSVLKHRAMRIGLVMAVGFFTSFGGFMFAFALATQAGAHMTALEGGLSLLPLAIGFLITCIWGPALQRRYGVAMVVTGWIIQAGGYVLLAVAALALWPDVTVLKLALPMLVIGFGGGFVMIPLIGVVVSQVPPAQAGLGSGILLTSQQTCLALGAATVGTVFLSLATAWDFGTALATISLALAATAILMAPITNQLRTTRA</sequence>
<keyword evidence="2 5" id="KW-0812">Transmembrane</keyword>
<feature type="transmembrane region" description="Helical" evidence="5">
    <location>
        <begin position="420"/>
        <end position="439"/>
    </location>
</feature>
<feature type="transmembrane region" description="Helical" evidence="5">
    <location>
        <begin position="85"/>
        <end position="104"/>
    </location>
</feature>
<proteinExistence type="predicted"/>
<dbReference type="PANTHER" id="PTHR42718:SF39">
    <property type="entry name" value="ACTINORHODIN TRANSPORTER-RELATED"/>
    <property type="match status" value="1"/>
</dbReference>
<evidence type="ECO:0000256" key="2">
    <source>
        <dbReference type="ARBA" id="ARBA00022692"/>
    </source>
</evidence>
<feature type="transmembrane region" description="Helical" evidence="5">
    <location>
        <begin position="342"/>
        <end position="367"/>
    </location>
</feature>
<feature type="transmembrane region" description="Helical" evidence="5">
    <location>
        <begin position="445"/>
        <end position="463"/>
    </location>
</feature>
<dbReference type="SUPFAM" id="SSF103473">
    <property type="entry name" value="MFS general substrate transporter"/>
    <property type="match status" value="1"/>
</dbReference>
<accession>A0ABP4UC78</accession>
<feature type="domain" description="Major facilitator superfamily (MFS) profile" evidence="6">
    <location>
        <begin position="19"/>
        <end position="467"/>
    </location>
</feature>
<evidence type="ECO:0000313" key="8">
    <source>
        <dbReference type="Proteomes" id="UP001500280"/>
    </source>
</evidence>
<organism evidence="7 8">
    <name type="scientific">Kribbella yunnanensis</name>
    <dbReference type="NCBI Taxonomy" id="190194"/>
    <lineage>
        <taxon>Bacteria</taxon>
        <taxon>Bacillati</taxon>
        <taxon>Actinomycetota</taxon>
        <taxon>Actinomycetes</taxon>
        <taxon>Propionibacteriales</taxon>
        <taxon>Kribbellaceae</taxon>
        <taxon>Kribbella</taxon>
    </lineage>
</organism>
<keyword evidence="8" id="KW-1185">Reference proteome</keyword>
<dbReference type="InterPro" id="IPR011701">
    <property type="entry name" value="MFS"/>
</dbReference>
<protein>
    <submittedName>
        <fullName evidence="7">MFS transporter</fullName>
    </submittedName>
</protein>
<evidence type="ECO:0000256" key="1">
    <source>
        <dbReference type="ARBA" id="ARBA00004651"/>
    </source>
</evidence>
<dbReference type="Gene3D" id="1.20.1720.10">
    <property type="entry name" value="Multidrug resistance protein D"/>
    <property type="match status" value="1"/>
</dbReference>
<dbReference type="Proteomes" id="UP001500280">
    <property type="component" value="Unassembled WGS sequence"/>
</dbReference>
<feature type="transmembrane region" description="Helical" evidence="5">
    <location>
        <begin position="143"/>
        <end position="166"/>
    </location>
</feature>
<comment type="caution">
    <text evidence="7">The sequence shown here is derived from an EMBL/GenBank/DDBJ whole genome shotgun (WGS) entry which is preliminary data.</text>
</comment>
<evidence type="ECO:0000256" key="4">
    <source>
        <dbReference type="ARBA" id="ARBA00023136"/>
    </source>
</evidence>
<evidence type="ECO:0000259" key="6">
    <source>
        <dbReference type="PROSITE" id="PS50850"/>
    </source>
</evidence>